<reference evidence="2" key="1">
    <citation type="submission" date="2014-09" db="EMBL/GenBank/DDBJ databases">
        <authorList>
            <person name="Magalhaes I.L.F."/>
            <person name="Oliveira U."/>
            <person name="Santos F.R."/>
            <person name="Vidigal T.H.D.A."/>
            <person name="Brescovit A.D."/>
            <person name="Santos A.J."/>
        </authorList>
    </citation>
    <scope>NUCLEOTIDE SEQUENCE</scope>
    <source>
        <tissue evidence="2">Shoot tissue taken approximately 20 cm above the soil surface</tissue>
    </source>
</reference>
<accession>A0A0A9BIX8</accession>
<feature type="region of interest" description="Disordered" evidence="1">
    <location>
        <begin position="66"/>
        <end position="122"/>
    </location>
</feature>
<reference evidence="2" key="2">
    <citation type="journal article" date="2015" name="Data Brief">
        <title>Shoot transcriptome of the giant reed, Arundo donax.</title>
        <authorList>
            <person name="Barrero R.A."/>
            <person name="Guerrero F.D."/>
            <person name="Moolhuijzen P."/>
            <person name="Goolsby J.A."/>
            <person name="Tidwell J."/>
            <person name="Bellgard S.E."/>
            <person name="Bellgard M.I."/>
        </authorList>
    </citation>
    <scope>NUCLEOTIDE SEQUENCE</scope>
    <source>
        <tissue evidence="2">Shoot tissue taken approximately 20 cm above the soil surface</tissue>
    </source>
</reference>
<dbReference type="EMBL" id="GBRH01238653">
    <property type="protein sequence ID" value="JAD59242.1"/>
    <property type="molecule type" value="Transcribed_RNA"/>
</dbReference>
<feature type="compositionally biased region" description="Low complexity" evidence="1">
    <location>
        <begin position="79"/>
        <end position="98"/>
    </location>
</feature>
<evidence type="ECO:0000256" key="1">
    <source>
        <dbReference type="SAM" id="MobiDB-lite"/>
    </source>
</evidence>
<name>A0A0A9BIX8_ARUDO</name>
<evidence type="ECO:0000313" key="2">
    <source>
        <dbReference type="EMBL" id="JAD59242.1"/>
    </source>
</evidence>
<proteinExistence type="predicted"/>
<sequence length="122" mass="13319">MLHRRSDVSTSRWVAPLVALRRESDGEAATRKELTHLSRGYRRAEARCWVIPATSSLASVREGIERRASSNAPLPAATRCSGAGASAPRAACAKSQASGGWRSRRSEDGDRLIKRRRMSPCS</sequence>
<protein>
    <submittedName>
        <fullName evidence="2">Uncharacterized protein</fullName>
    </submittedName>
</protein>
<organism evidence="2">
    <name type="scientific">Arundo donax</name>
    <name type="common">Giant reed</name>
    <name type="synonym">Donax arundinaceus</name>
    <dbReference type="NCBI Taxonomy" id="35708"/>
    <lineage>
        <taxon>Eukaryota</taxon>
        <taxon>Viridiplantae</taxon>
        <taxon>Streptophyta</taxon>
        <taxon>Embryophyta</taxon>
        <taxon>Tracheophyta</taxon>
        <taxon>Spermatophyta</taxon>
        <taxon>Magnoliopsida</taxon>
        <taxon>Liliopsida</taxon>
        <taxon>Poales</taxon>
        <taxon>Poaceae</taxon>
        <taxon>PACMAD clade</taxon>
        <taxon>Arundinoideae</taxon>
        <taxon>Arundineae</taxon>
        <taxon>Arundo</taxon>
    </lineage>
</organism>
<dbReference type="AlphaFoldDB" id="A0A0A9BIX8"/>
<feature type="compositionally biased region" description="Basic residues" evidence="1">
    <location>
        <begin position="113"/>
        <end position="122"/>
    </location>
</feature>